<sequence length="175" mass="19647">MGKIKDIYSQVLTAQVQVAIGADEARYVAFTDAYKPEDKTGFVIHLVEYNFENPLTLQLDSAERYKFGLSFLQVHPTGGMEANDPGVLDHNSISRNDLGTAAMAIFEKNPLVVKDFSSWPGGGLLVHPVNLFAWGYTDQALATQIIQHTIMHYRVIDLTPDLYAELWQSIYIRQV</sequence>
<proteinExistence type="predicted"/>
<accession>X1MCI0</accession>
<organism evidence="1">
    <name type="scientific">marine sediment metagenome</name>
    <dbReference type="NCBI Taxonomy" id="412755"/>
    <lineage>
        <taxon>unclassified sequences</taxon>
        <taxon>metagenomes</taxon>
        <taxon>ecological metagenomes</taxon>
    </lineage>
</organism>
<dbReference type="EMBL" id="BARV01006672">
    <property type="protein sequence ID" value="GAI15806.1"/>
    <property type="molecule type" value="Genomic_DNA"/>
</dbReference>
<gene>
    <name evidence="1" type="ORF">S06H3_13663</name>
</gene>
<dbReference type="AlphaFoldDB" id="X1MCI0"/>
<evidence type="ECO:0000313" key="1">
    <source>
        <dbReference type="EMBL" id="GAI15806.1"/>
    </source>
</evidence>
<reference evidence="1" key="1">
    <citation type="journal article" date="2014" name="Front. Microbiol.">
        <title>High frequency of phylogenetically diverse reductive dehalogenase-homologous genes in deep subseafloor sedimentary metagenomes.</title>
        <authorList>
            <person name="Kawai M."/>
            <person name="Futagami T."/>
            <person name="Toyoda A."/>
            <person name="Takaki Y."/>
            <person name="Nishi S."/>
            <person name="Hori S."/>
            <person name="Arai W."/>
            <person name="Tsubouchi T."/>
            <person name="Morono Y."/>
            <person name="Uchiyama I."/>
            <person name="Ito T."/>
            <person name="Fujiyama A."/>
            <person name="Inagaki F."/>
            <person name="Takami H."/>
        </authorList>
    </citation>
    <scope>NUCLEOTIDE SEQUENCE</scope>
    <source>
        <strain evidence="1">Expedition CK06-06</strain>
    </source>
</reference>
<comment type="caution">
    <text evidence="1">The sequence shown here is derived from an EMBL/GenBank/DDBJ whole genome shotgun (WGS) entry which is preliminary data.</text>
</comment>
<protein>
    <submittedName>
        <fullName evidence="1">Uncharacterized protein</fullName>
    </submittedName>
</protein>
<name>X1MCI0_9ZZZZ</name>